<dbReference type="KEGG" id="pacr:FXN63_26295"/>
<dbReference type="CDD" id="cd01347">
    <property type="entry name" value="ligand_gated_channel"/>
    <property type="match status" value="1"/>
</dbReference>
<evidence type="ECO:0000256" key="13">
    <source>
        <dbReference type="RuleBase" id="RU003357"/>
    </source>
</evidence>
<dbReference type="SUPFAM" id="SSF56935">
    <property type="entry name" value="Porins"/>
    <property type="match status" value="1"/>
</dbReference>
<dbReference type="InterPro" id="IPR039426">
    <property type="entry name" value="TonB-dep_rcpt-like"/>
</dbReference>
<dbReference type="PANTHER" id="PTHR30069:SF53">
    <property type="entry name" value="COLICIN I RECEPTOR-RELATED"/>
    <property type="match status" value="1"/>
</dbReference>
<keyword evidence="5 12" id="KW-0812">Transmembrane</keyword>
<evidence type="ECO:0000256" key="3">
    <source>
        <dbReference type="ARBA" id="ARBA00022448"/>
    </source>
</evidence>
<keyword evidence="7" id="KW-0406">Ion transport</keyword>
<keyword evidence="3 12" id="KW-0813">Transport</keyword>
<dbReference type="GO" id="GO:0006811">
    <property type="term" value="P:monoatomic ion transport"/>
    <property type="evidence" value="ECO:0007669"/>
    <property type="project" value="UniProtKB-KW"/>
</dbReference>
<dbReference type="PANTHER" id="PTHR30069">
    <property type="entry name" value="TONB-DEPENDENT OUTER MEMBRANE RECEPTOR"/>
    <property type="match status" value="1"/>
</dbReference>
<dbReference type="GO" id="GO:0009279">
    <property type="term" value="C:cell outer membrane"/>
    <property type="evidence" value="ECO:0007669"/>
    <property type="project" value="UniProtKB-SubCell"/>
</dbReference>
<keyword evidence="8 13" id="KW-0798">TonB box</keyword>
<dbReference type="RefSeq" id="WP_148818623.1">
    <property type="nucleotide sequence ID" value="NZ_CP043046.1"/>
</dbReference>
<evidence type="ECO:0000256" key="5">
    <source>
        <dbReference type="ARBA" id="ARBA00022692"/>
    </source>
</evidence>
<dbReference type="EMBL" id="CP043046">
    <property type="protein sequence ID" value="QEI08967.1"/>
    <property type="molecule type" value="Genomic_DNA"/>
</dbReference>
<dbReference type="InterPro" id="IPR012910">
    <property type="entry name" value="Plug_dom"/>
</dbReference>
<evidence type="ECO:0000256" key="2">
    <source>
        <dbReference type="ARBA" id="ARBA00009810"/>
    </source>
</evidence>
<organism evidence="17 18">
    <name type="scientific">Pigmentiphaga aceris</name>
    <dbReference type="NCBI Taxonomy" id="1940612"/>
    <lineage>
        <taxon>Bacteria</taxon>
        <taxon>Pseudomonadati</taxon>
        <taxon>Pseudomonadota</taxon>
        <taxon>Betaproteobacteria</taxon>
        <taxon>Burkholderiales</taxon>
        <taxon>Alcaligenaceae</taxon>
        <taxon>Pigmentiphaga</taxon>
    </lineage>
</organism>
<evidence type="ECO:0000256" key="4">
    <source>
        <dbReference type="ARBA" id="ARBA00022452"/>
    </source>
</evidence>
<evidence type="ECO:0000256" key="10">
    <source>
        <dbReference type="ARBA" id="ARBA00023170"/>
    </source>
</evidence>
<evidence type="ECO:0000256" key="8">
    <source>
        <dbReference type="ARBA" id="ARBA00023077"/>
    </source>
</evidence>
<dbReference type="InterPro" id="IPR036942">
    <property type="entry name" value="Beta-barrel_TonB_sf"/>
</dbReference>
<keyword evidence="6 14" id="KW-0732">Signal</keyword>
<evidence type="ECO:0000256" key="14">
    <source>
        <dbReference type="SAM" id="SignalP"/>
    </source>
</evidence>
<keyword evidence="18" id="KW-1185">Reference proteome</keyword>
<feature type="signal peptide" evidence="14">
    <location>
        <begin position="1"/>
        <end position="24"/>
    </location>
</feature>
<dbReference type="Pfam" id="PF07715">
    <property type="entry name" value="Plug"/>
    <property type="match status" value="1"/>
</dbReference>
<dbReference type="Gene3D" id="2.40.170.20">
    <property type="entry name" value="TonB-dependent receptor, beta-barrel domain"/>
    <property type="match status" value="1"/>
</dbReference>
<feature type="domain" description="TonB-dependent receptor plug" evidence="16">
    <location>
        <begin position="52"/>
        <end position="157"/>
    </location>
</feature>
<dbReference type="Pfam" id="PF00593">
    <property type="entry name" value="TonB_dep_Rec_b-barrel"/>
    <property type="match status" value="1"/>
</dbReference>
<dbReference type="Gene3D" id="2.170.130.10">
    <property type="entry name" value="TonB-dependent receptor, plug domain"/>
    <property type="match status" value="1"/>
</dbReference>
<keyword evidence="11 12" id="KW-0998">Cell outer membrane</keyword>
<evidence type="ECO:0000256" key="1">
    <source>
        <dbReference type="ARBA" id="ARBA00004571"/>
    </source>
</evidence>
<evidence type="ECO:0000256" key="6">
    <source>
        <dbReference type="ARBA" id="ARBA00022729"/>
    </source>
</evidence>
<dbReference type="InterPro" id="IPR000531">
    <property type="entry name" value="Beta-barrel_TonB"/>
</dbReference>
<proteinExistence type="inferred from homology"/>
<evidence type="ECO:0000256" key="12">
    <source>
        <dbReference type="PROSITE-ProRule" id="PRU01360"/>
    </source>
</evidence>
<gene>
    <name evidence="17" type="ORF">FXN63_26295</name>
</gene>
<sequence>MSSYFQRSLIGAAVALLAASGASAQTTANASSSATVLGPVVVTAARGEQLLADTLGDVSVIDSETLGAAGQSSLAEVLRREHGVEIVANGGPHNSTSVFLRGASNAQTLVLLDGQRIGSATAGGASFNAIPASSIERIEIIRGAASSLYGADAIGGVINVITKKGATNAPFAVNGSIGAGSYNTRKLTAGVSGNDGILTYGFQASHATSDGFSSRRPIGSSYNPDDDGYTLDAINGNIGLNWKPGQKLEATFFHSYLHGQYDSRPRADDRTISRVEGLALTSTNKITDLWTSRLRYGETTDKSRDISATTSVFNTRQQQISWQNDLAFAPGQNLSIAAEHLNEVVSSSSYLASAPGSRRTNSVTGVYRGDFGPHHTQISLRHDDSSQYGGKTSGNVSYGYDINRVLQVTGAAGTGFRAPSFNELYFPGYGQPAVLPERSRNLEAGLRYRDGGTDAGVTVYRNKVRNLISSLTPCPFPGYAFGCAYNVDRAVLEGVTLTAGQQFGATNLRASLDLQDAHDAKTGNQLARRAEQILRLDAEHRIGKALIGAELFASGHRYDNLANTTRLGGYTLLNLRVAYDVTREIQAQVRWNNVANKDYELARGYNTPGSNVFFNLVYRPE</sequence>
<dbReference type="OrthoDB" id="183532at2"/>
<evidence type="ECO:0000313" key="18">
    <source>
        <dbReference type="Proteomes" id="UP000325161"/>
    </source>
</evidence>
<dbReference type="PROSITE" id="PS52016">
    <property type="entry name" value="TONB_DEPENDENT_REC_3"/>
    <property type="match status" value="1"/>
</dbReference>
<keyword evidence="4 12" id="KW-1134">Transmembrane beta strand</keyword>
<evidence type="ECO:0000256" key="11">
    <source>
        <dbReference type="ARBA" id="ARBA00023237"/>
    </source>
</evidence>
<name>A0A5C0B827_9BURK</name>
<dbReference type="AlphaFoldDB" id="A0A5C0B827"/>
<feature type="domain" description="TonB-dependent receptor-like beta-barrel" evidence="15">
    <location>
        <begin position="181"/>
        <end position="594"/>
    </location>
</feature>
<keyword evidence="10 17" id="KW-0675">Receptor</keyword>
<evidence type="ECO:0000259" key="16">
    <source>
        <dbReference type="Pfam" id="PF07715"/>
    </source>
</evidence>
<dbReference type="Proteomes" id="UP000325161">
    <property type="component" value="Chromosome"/>
</dbReference>
<feature type="chain" id="PRO_5022948403" evidence="14">
    <location>
        <begin position="25"/>
        <end position="621"/>
    </location>
</feature>
<keyword evidence="9 12" id="KW-0472">Membrane</keyword>
<protein>
    <submittedName>
        <fullName evidence="17">TonB-dependent receptor</fullName>
    </submittedName>
</protein>
<evidence type="ECO:0000256" key="9">
    <source>
        <dbReference type="ARBA" id="ARBA00023136"/>
    </source>
</evidence>
<comment type="subcellular location">
    <subcellularLocation>
        <location evidence="1 12">Cell outer membrane</location>
        <topology evidence="1 12">Multi-pass membrane protein</topology>
    </subcellularLocation>
</comment>
<dbReference type="GO" id="GO:0015889">
    <property type="term" value="P:cobalamin transport"/>
    <property type="evidence" value="ECO:0007669"/>
    <property type="project" value="TreeGrafter"/>
</dbReference>
<evidence type="ECO:0000256" key="7">
    <source>
        <dbReference type="ARBA" id="ARBA00023065"/>
    </source>
</evidence>
<comment type="similarity">
    <text evidence="2 12 13">Belongs to the TonB-dependent receptor family.</text>
</comment>
<evidence type="ECO:0000259" key="15">
    <source>
        <dbReference type="Pfam" id="PF00593"/>
    </source>
</evidence>
<accession>A0A5C0B827</accession>
<evidence type="ECO:0000313" key="17">
    <source>
        <dbReference type="EMBL" id="QEI08967.1"/>
    </source>
</evidence>
<reference evidence="17 18" key="1">
    <citation type="submission" date="2019-08" db="EMBL/GenBank/DDBJ databases">
        <title>Amphibian skin-associated Pigmentiphaga: genome sequence and occurrence across geography and hosts.</title>
        <authorList>
            <person name="Bletz M.C."/>
            <person name="Bunk B."/>
            <person name="Sproeer C."/>
            <person name="Biwer P."/>
            <person name="Reiter S."/>
            <person name="Rabemananjara F.C.E."/>
            <person name="Schulz S."/>
            <person name="Overmann J."/>
            <person name="Vences M."/>
        </authorList>
    </citation>
    <scope>NUCLEOTIDE SEQUENCE [LARGE SCALE GENOMIC DNA]</scope>
    <source>
        <strain evidence="17 18">Mada1488</strain>
    </source>
</reference>
<dbReference type="InterPro" id="IPR037066">
    <property type="entry name" value="Plug_dom_sf"/>
</dbReference>